<evidence type="ECO:0000313" key="2">
    <source>
        <dbReference type="Proteomes" id="UP000184028"/>
    </source>
</evidence>
<dbReference type="OrthoDB" id="1367246at2"/>
<keyword evidence="2" id="KW-1185">Reference proteome</keyword>
<evidence type="ECO:0000313" key="1">
    <source>
        <dbReference type="EMBL" id="SHM49550.1"/>
    </source>
</evidence>
<dbReference type="EMBL" id="FRBT01000006">
    <property type="protein sequence ID" value="SHM49550.1"/>
    <property type="molecule type" value="Genomic_DNA"/>
</dbReference>
<proteinExistence type="predicted"/>
<reference evidence="2" key="1">
    <citation type="submission" date="2016-11" db="EMBL/GenBank/DDBJ databases">
        <authorList>
            <person name="Varghese N."/>
            <person name="Submissions S."/>
        </authorList>
    </citation>
    <scope>NUCLEOTIDE SEQUENCE [LARGE SCALE GENOMIC DNA]</scope>
    <source>
        <strain evidence="2">DSM 24724</strain>
    </source>
</reference>
<dbReference type="STRING" id="946677.SAMN05444484_106230"/>
<accession>A0A1M7J8Z4</accession>
<organism evidence="1 2">
    <name type="scientific">Flavobacterium chilense</name>
    <dbReference type="NCBI Taxonomy" id="946677"/>
    <lineage>
        <taxon>Bacteria</taxon>
        <taxon>Pseudomonadati</taxon>
        <taxon>Bacteroidota</taxon>
        <taxon>Flavobacteriia</taxon>
        <taxon>Flavobacteriales</taxon>
        <taxon>Flavobacteriaceae</taxon>
        <taxon>Flavobacterium</taxon>
    </lineage>
</organism>
<sequence length="121" mass="13910">MKKYKFILVTTCLFILAGCSSFKRKFPTYNKGAYTVTLGQYESKSEDDMVTIRGHVFDMKTGKSLHYAVASAGCFKFLTTDEGEYSFKTRNLKTNFSTWSCLLFPIIQLRRISLISITERK</sequence>
<dbReference type="RefSeq" id="WP_068844142.1">
    <property type="nucleotide sequence ID" value="NZ_FRBT01000006.1"/>
</dbReference>
<dbReference type="AlphaFoldDB" id="A0A1M7J8Z4"/>
<name>A0A1M7J8Z4_9FLAO</name>
<dbReference type="Proteomes" id="UP000184028">
    <property type="component" value="Unassembled WGS sequence"/>
</dbReference>
<gene>
    <name evidence="1" type="ORF">SAMN05444484_106230</name>
</gene>
<dbReference type="PROSITE" id="PS51257">
    <property type="entry name" value="PROKAR_LIPOPROTEIN"/>
    <property type="match status" value="1"/>
</dbReference>
<protein>
    <submittedName>
        <fullName evidence="1">Uncharacterized protein</fullName>
    </submittedName>
</protein>